<feature type="compositionally biased region" description="Gly residues" evidence="1">
    <location>
        <begin position="190"/>
        <end position="208"/>
    </location>
</feature>
<evidence type="ECO:0000313" key="2">
    <source>
        <dbReference type="EMBL" id="WFR77062.1"/>
    </source>
</evidence>
<reference evidence="2 3" key="1">
    <citation type="submission" date="2023-04" db="EMBL/GenBank/DDBJ databases">
        <title>Nanopore sequencing of Janthinobacterium from water.</title>
        <authorList>
            <person name="Ciuchcinski K."/>
            <person name="Rokowska A."/>
            <person name="Dziewit L."/>
        </authorList>
    </citation>
    <scope>NUCLEOTIDE SEQUENCE [LARGE SCALE GENOMIC DNA]</scope>
    <source>
        <strain evidence="2 3">DEMB2</strain>
    </source>
</reference>
<evidence type="ECO:0000256" key="1">
    <source>
        <dbReference type="SAM" id="MobiDB-lite"/>
    </source>
</evidence>
<evidence type="ECO:0008006" key="4">
    <source>
        <dbReference type="Google" id="ProtNLM"/>
    </source>
</evidence>
<feature type="region of interest" description="Disordered" evidence="1">
    <location>
        <begin position="190"/>
        <end position="237"/>
    </location>
</feature>
<accession>A0ABY8HZA8</accession>
<keyword evidence="3" id="KW-1185">Reference proteome</keyword>
<evidence type="ECO:0000313" key="3">
    <source>
        <dbReference type="Proteomes" id="UP001219584"/>
    </source>
</evidence>
<name>A0ABY8HZA8_9BURK</name>
<proteinExistence type="predicted"/>
<dbReference type="EMBL" id="CP121464">
    <property type="protein sequence ID" value="WFR77062.1"/>
    <property type="molecule type" value="Genomic_DNA"/>
</dbReference>
<dbReference type="RefSeq" id="WP_278315773.1">
    <property type="nucleotide sequence ID" value="NZ_CP121464.1"/>
</dbReference>
<dbReference type="Proteomes" id="UP001219584">
    <property type="component" value="Chromosome"/>
</dbReference>
<protein>
    <recommendedName>
        <fullName evidence="4">Collagen-like protein</fullName>
    </recommendedName>
</protein>
<gene>
    <name evidence="2" type="ORF">P9875_15165</name>
</gene>
<sequence length="306" mass="29275">MDAVTRRAMSPYFLRQLEYYGVDPAALAGPVHAGLVLSGDPAQSDLAPQSVGPRQAAVFALSALTLGPGQRLLVSGRAGQRVVLVLASLSMADDARLVLTANTDLVVDQWCPGAAPGGTRVVLLTAPDGQAGPAGSRGATGVNGIDSHTPGGPGTFGGAGGHGSRGLDSPDALITIARLGGDTLFEVSAGKGGDGGAGGKGGQGGQGGIDPATRKMAAGGAGAAGGPGGHGGSGGNGGRLRVWIEAIDPGASFTTRADQIPGGTAGAGGAPGIPGMGHPDGAFGQPGLPGNPGSAGAPGVVEVKLV</sequence>
<organism evidence="2 3">
    <name type="scientific">Janthinobacterium rivuli</name>
    <dbReference type="NCBI Taxonomy" id="2751478"/>
    <lineage>
        <taxon>Bacteria</taxon>
        <taxon>Pseudomonadati</taxon>
        <taxon>Pseudomonadota</taxon>
        <taxon>Betaproteobacteria</taxon>
        <taxon>Burkholderiales</taxon>
        <taxon>Oxalobacteraceae</taxon>
        <taxon>Janthinobacterium</taxon>
    </lineage>
</organism>
<feature type="compositionally biased region" description="Gly residues" evidence="1">
    <location>
        <begin position="219"/>
        <end position="237"/>
    </location>
</feature>